<gene>
    <name evidence="2" type="ORF">CA834_04945</name>
</gene>
<reference evidence="2 3" key="1">
    <citation type="submission" date="2017-05" db="EMBL/GenBank/DDBJ databases">
        <title>The draft genome sequence of Idiomarina salinarum WNB302.</title>
        <authorList>
            <person name="Sun Y."/>
            <person name="Chen B."/>
            <person name="Du Z."/>
        </authorList>
    </citation>
    <scope>NUCLEOTIDE SEQUENCE [LARGE SCALE GENOMIC DNA]</scope>
    <source>
        <strain evidence="2 3">WNB302</strain>
    </source>
</reference>
<dbReference type="OrthoDB" id="1524444at2"/>
<proteinExistence type="predicted"/>
<dbReference type="EMBL" id="NGJN01000002">
    <property type="protein sequence ID" value="OZV69967.1"/>
    <property type="molecule type" value="Genomic_DNA"/>
</dbReference>
<evidence type="ECO:0000313" key="2">
    <source>
        <dbReference type="EMBL" id="OZV69967.1"/>
    </source>
</evidence>
<keyword evidence="3" id="KW-1185">Reference proteome</keyword>
<name>A0A265UY20_9FLAO</name>
<feature type="chain" id="PRO_5013215582" description="Dihydrolipoamide dehydrogenase" evidence="1">
    <location>
        <begin position="19"/>
        <end position="169"/>
    </location>
</feature>
<feature type="signal peptide" evidence="1">
    <location>
        <begin position="1"/>
        <end position="18"/>
    </location>
</feature>
<accession>A0A265UY20</accession>
<dbReference type="PROSITE" id="PS51257">
    <property type="entry name" value="PROKAR_LIPOPROTEIN"/>
    <property type="match status" value="1"/>
</dbReference>
<sequence>MKKIPYLIILAFSLLFTACEGDPGPPGPPGFDGQDGGFIAASAFEIVLDFTPENDYSFIEPYGFEVLPTDVTLVYISWEFLNGEDIWRLLPQTDDTFEDGYLTYNFDFTQTDVRFFLDGTTNFDNLPPEYTLGQVFRVVVIPADNVGRTDLSNLDTVMDLYGIEDFPRR</sequence>
<dbReference type="Proteomes" id="UP000216840">
    <property type="component" value="Unassembled WGS sequence"/>
</dbReference>
<dbReference type="RefSeq" id="WP_094967558.1">
    <property type="nucleotide sequence ID" value="NZ_NGJN01000002.1"/>
</dbReference>
<keyword evidence="1" id="KW-0732">Signal</keyword>
<organism evidence="2 3">
    <name type="scientific">Winogradskyella aurantia</name>
    <dbReference type="NCBI Taxonomy" id="1915063"/>
    <lineage>
        <taxon>Bacteria</taxon>
        <taxon>Pseudomonadati</taxon>
        <taxon>Bacteroidota</taxon>
        <taxon>Flavobacteriia</taxon>
        <taxon>Flavobacteriales</taxon>
        <taxon>Flavobacteriaceae</taxon>
        <taxon>Winogradskyella</taxon>
    </lineage>
</organism>
<evidence type="ECO:0000313" key="3">
    <source>
        <dbReference type="Proteomes" id="UP000216840"/>
    </source>
</evidence>
<dbReference type="AlphaFoldDB" id="A0A265UY20"/>
<comment type="caution">
    <text evidence="2">The sequence shown here is derived from an EMBL/GenBank/DDBJ whole genome shotgun (WGS) entry which is preliminary data.</text>
</comment>
<protein>
    <recommendedName>
        <fullName evidence="4">Dihydrolipoamide dehydrogenase</fullName>
    </recommendedName>
</protein>
<evidence type="ECO:0000256" key="1">
    <source>
        <dbReference type="SAM" id="SignalP"/>
    </source>
</evidence>
<evidence type="ECO:0008006" key="4">
    <source>
        <dbReference type="Google" id="ProtNLM"/>
    </source>
</evidence>